<gene>
    <name evidence="1" type="ORF">ZHAS_00017284</name>
</gene>
<organism evidence="1">
    <name type="scientific">Anopheles sinensis</name>
    <name type="common">Mosquito</name>
    <dbReference type="NCBI Taxonomy" id="74873"/>
    <lineage>
        <taxon>Eukaryota</taxon>
        <taxon>Metazoa</taxon>
        <taxon>Ecdysozoa</taxon>
        <taxon>Arthropoda</taxon>
        <taxon>Hexapoda</taxon>
        <taxon>Insecta</taxon>
        <taxon>Pterygota</taxon>
        <taxon>Neoptera</taxon>
        <taxon>Endopterygota</taxon>
        <taxon>Diptera</taxon>
        <taxon>Nematocera</taxon>
        <taxon>Culicoidea</taxon>
        <taxon>Culicidae</taxon>
        <taxon>Anophelinae</taxon>
        <taxon>Anopheles</taxon>
    </lineage>
</organism>
<name>A0A084WFY6_ANOSI</name>
<evidence type="ECO:0000313" key="2">
    <source>
        <dbReference type="EnsemblMetazoa" id="ASIC017284-PA"/>
    </source>
</evidence>
<dbReference type="EnsemblMetazoa" id="ASIC017284-RA">
    <property type="protein sequence ID" value="ASIC017284-PA"/>
    <property type="gene ID" value="ASIC017284"/>
</dbReference>
<keyword evidence="3" id="KW-1185">Reference proteome</keyword>
<dbReference type="AlphaFoldDB" id="A0A084WFY6"/>
<evidence type="ECO:0000313" key="1">
    <source>
        <dbReference type="EMBL" id="KFB49130.1"/>
    </source>
</evidence>
<accession>A0A084WFY6</accession>
<dbReference type="EMBL" id="ATLV01023413">
    <property type="status" value="NOT_ANNOTATED_CDS"/>
    <property type="molecule type" value="Genomic_DNA"/>
</dbReference>
<reference evidence="1 3" key="1">
    <citation type="journal article" date="2014" name="BMC Genomics">
        <title>Genome sequence of Anopheles sinensis provides insight into genetics basis of mosquito competence for malaria parasites.</title>
        <authorList>
            <person name="Zhou D."/>
            <person name="Zhang D."/>
            <person name="Ding G."/>
            <person name="Shi L."/>
            <person name="Hou Q."/>
            <person name="Ye Y."/>
            <person name="Xu Y."/>
            <person name="Zhou H."/>
            <person name="Xiong C."/>
            <person name="Li S."/>
            <person name="Yu J."/>
            <person name="Hong S."/>
            <person name="Yu X."/>
            <person name="Zou P."/>
            <person name="Chen C."/>
            <person name="Chang X."/>
            <person name="Wang W."/>
            <person name="Lv Y."/>
            <person name="Sun Y."/>
            <person name="Ma L."/>
            <person name="Shen B."/>
            <person name="Zhu C."/>
        </authorList>
    </citation>
    <scope>NUCLEOTIDE SEQUENCE [LARGE SCALE GENOMIC DNA]</scope>
</reference>
<reference evidence="2" key="2">
    <citation type="submission" date="2020-05" db="UniProtKB">
        <authorList>
            <consortium name="EnsemblMetazoa"/>
        </authorList>
    </citation>
    <scope>IDENTIFICATION</scope>
</reference>
<sequence length="75" mass="8629">MLRLLPHAGWRRNHTELIKRADFGRRRCIFIIWLAVSADDNDVDDLTSSLLAAENNRGQLPVHSRDAAQVHRRSV</sequence>
<evidence type="ECO:0000313" key="3">
    <source>
        <dbReference type="Proteomes" id="UP000030765"/>
    </source>
</evidence>
<dbReference type="EMBL" id="KE525343">
    <property type="protein sequence ID" value="KFB49130.1"/>
    <property type="molecule type" value="Genomic_DNA"/>
</dbReference>
<proteinExistence type="predicted"/>
<dbReference type="Proteomes" id="UP000030765">
    <property type="component" value="Unassembled WGS sequence"/>
</dbReference>
<protein>
    <submittedName>
        <fullName evidence="1 2">Uncharacterized protein</fullName>
    </submittedName>
</protein>
<dbReference type="VEuPathDB" id="VectorBase:ASIC017284"/>